<name>A0A2J8ADU5_9CHLO</name>
<evidence type="ECO:0000313" key="3">
    <source>
        <dbReference type="EMBL" id="PNH10684.1"/>
    </source>
</evidence>
<dbReference type="SUPFAM" id="SSF48403">
    <property type="entry name" value="Ankyrin repeat"/>
    <property type="match status" value="1"/>
</dbReference>
<dbReference type="InterPro" id="IPR052050">
    <property type="entry name" value="SecEffector_AnkRepeat"/>
</dbReference>
<dbReference type="EMBL" id="PGGS01001053">
    <property type="protein sequence ID" value="PNH01009.1"/>
    <property type="molecule type" value="Genomic_DNA"/>
</dbReference>
<dbReference type="Gene3D" id="1.25.40.20">
    <property type="entry name" value="Ankyrin repeat-containing domain"/>
    <property type="match status" value="1"/>
</dbReference>
<dbReference type="PANTHER" id="PTHR46586">
    <property type="entry name" value="ANKYRIN REPEAT-CONTAINING PROTEIN"/>
    <property type="match status" value="1"/>
</dbReference>
<dbReference type="PANTHER" id="PTHR46586:SF3">
    <property type="entry name" value="ANKYRIN REPEAT-CONTAINING PROTEIN"/>
    <property type="match status" value="1"/>
</dbReference>
<dbReference type="OrthoDB" id="548202at2759"/>
<proteinExistence type="predicted"/>
<dbReference type="Proteomes" id="UP000236333">
    <property type="component" value="Unassembled WGS sequence"/>
</dbReference>
<keyword evidence="4" id="KW-1185">Reference proteome</keyword>
<organism evidence="3 4">
    <name type="scientific">Tetrabaena socialis</name>
    <dbReference type="NCBI Taxonomy" id="47790"/>
    <lineage>
        <taxon>Eukaryota</taxon>
        <taxon>Viridiplantae</taxon>
        <taxon>Chlorophyta</taxon>
        <taxon>core chlorophytes</taxon>
        <taxon>Chlorophyceae</taxon>
        <taxon>CS clade</taxon>
        <taxon>Chlamydomonadales</taxon>
        <taxon>Tetrabaenaceae</taxon>
        <taxon>Tetrabaena</taxon>
    </lineage>
</organism>
<dbReference type="InterPro" id="IPR036770">
    <property type="entry name" value="Ankyrin_rpt-contain_sf"/>
</dbReference>
<dbReference type="EMBL" id="PGGS01000049">
    <property type="protein sequence ID" value="PNH10684.1"/>
    <property type="molecule type" value="Genomic_DNA"/>
</dbReference>
<comment type="caution">
    <text evidence="3">The sequence shown here is derived from an EMBL/GenBank/DDBJ whole genome shotgun (WGS) entry which is preliminary data.</text>
</comment>
<evidence type="ECO:0000313" key="4">
    <source>
        <dbReference type="Proteomes" id="UP000236333"/>
    </source>
</evidence>
<evidence type="ECO:0000313" key="2">
    <source>
        <dbReference type="EMBL" id="PNH01009.1"/>
    </source>
</evidence>
<gene>
    <name evidence="3" type="ORF">TSOC_002541</name>
    <name evidence="2" type="ORF">TSOC_013127</name>
</gene>
<feature type="region of interest" description="Disordered" evidence="1">
    <location>
        <begin position="313"/>
        <end position="332"/>
    </location>
</feature>
<reference evidence="3 4" key="1">
    <citation type="journal article" date="2017" name="Mol. Biol. Evol.">
        <title>The 4-celled Tetrabaena socialis nuclear genome reveals the essential components for genetic control of cell number at the origin of multicellularity in the volvocine lineage.</title>
        <authorList>
            <person name="Featherston J."/>
            <person name="Arakaki Y."/>
            <person name="Hanschen E.R."/>
            <person name="Ferris P.J."/>
            <person name="Michod R.E."/>
            <person name="Olson B.J.S.C."/>
            <person name="Nozaki H."/>
            <person name="Durand P.M."/>
        </authorList>
    </citation>
    <scope>NUCLEOTIDE SEQUENCE [LARGE SCALE GENOMIC DNA]</scope>
    <source>
        <strain evidence="3 4">NIES-571</strain>
    </source>
</reference>
<accession>A0A2J8ADU5</accession>
<sequence length="332" mass="35596">MGLLDEGQEEVLAAAAGSPTADWRDKVKWLEGRGYLQTERACAEAAHRVDGRDRLEWLQQRGYPLTSHVAYWAALLGNADALAFLLAQGVPLNGELAGTATYFAAREGHLAALKVLHAHGAGINHELVAAAAGGGHLPVVAWGVQELGAADTLTARVFRSATESGNAELVSWLHQQACPWDASVFAAAAGSGSEEQLEWLVEHGCPMGDDGQPYTMALANADVTVLRCLRRLGCPWGPVGRTSTYAVETCGSTAAGLSAPVRRKQHLRVLTWLVEQGCPVNWAKAEWEAEKGKISEVVEWVRQLRPLSAWERGDRLRPAKQDGGSTGAGARR</sequence>
<dbReference type="AlphaFoldDB" id="A0A2J8ADU5"/>
<evidence type="ECO:0000256" key="1">
    <source>
        <dbReference type="SAM" id="MobiDB-lite"/>
    </source>
</evidence>
<protein>
    <submittedName>
        <fullName evidence="3">Ankyrin repeat domain-containing protein</fullName>
    </submittedName>
</protein>